<dbReference type="Ensembl" id="ENSSPAT00000017703.1">
    <property type="protein sequence ID" value="ENSSPAP00000017432.1"/>
    <property type="gene ID" value="ENSSPAG00000013152.1"/>
</dbReference>
<keyword evidence="14 15" id="KW-0732">Signal</keyword>
<keyword evidence="6 14" id="KW-0964">Secreted</keyword>
<evidence type="ECO:0000256" key="13">
    <source>
        <dbReference type="ARBA" id="ARBA00031176"/>
    </source>
</evidence>
<dbReference type="PANTHER" id="PTHR16566:SF0">
    <property type="entry name" value="APOLIPOPROTEIN C-II"/>
    <property type="match status" value="1"/>
</dbReference>
<dbReference type="GO" id="GO:0034362">
    <property type="term" value="C:low-density lipoprotein particle"/>
    <property type="evidence" value="ECO:0007669"/>
    <property type="project" value="UniProtKB-UniRule"/>
</dbReference>
<evidence type="ECO:0000313" key="16">
    <source>
        <dbReference type="Ensembl" id="ENSSPAP00000017432.1"/>
    </source>
</evidence>
<evidence type="ECO:0000256" key="2">
    <source>
        <dbReference type="ARBA" id="ARBA00007221"/>
    </source>
</evidence>
<evidence type="ECO:0000256" key="8">
    <source>
        <dbReference type="ARBA" id="ARBA00022850"/>
    </source>
</evidence>
<dbReference type="GO" id="GO:0042627">
    <property type="term" value="C:chylomicron"/>
    <property type="evidence" value="ECO:0007669"/>
    <property type="project" value="UniProtKB-UniRule"/>
</dbReference>
<keyword evidence="7 14" id="KW-0427">LDL</keyword>
<evidence type="ECO:0000256" key="4">
    <source>
        <dbReference type="ARBA" id="ARBA00022448"/>
    </source>
</evidence>
<proteinExistence type="inferred from homology"/>
<dbReference type="AlphaFoldDB" id="A0A3B5AV89"/>
<accession>A0A3B5AV89</accession>
<evidence type="ECO:0000256" key="15">
    <source>
        <dbReference type="SAM" id="SignalP"/>
    </source>
</evidence>
<evidence type="ECO:0000256" key="9">
    <source>
        <dbReference type="ARBA" id="ARBA00022963"/>
    </source>
</evidence>
<reference evidence="16" key="1">
    <citation type="submission" date="2023-09" db="UniProtKB">
        <authorList>
            <consortium name="Ensembl"/>
        </authorList>
    </citation>
    <scope>IDENTIFICATION</scope>
</reference>
<keyword evidence="5 14" id="KW-0162">Chylomicron</keyword>
<dbReference type="InterPro" id="IPR008019">
    <property type="entry name" value="Apo-CII"/>
</dbReference>
<evidence type="ECO:0000256" key="6">
    <source>
        <dbReference type="ARBA" id="ARBA00022525"/>
    </source>
</evidence>
<sequence length="97" mass="10759">MNKLLVISVLVTLLALNAEGFRVLRQAEEKPGSLERVTGAIKSYYDTAVNTVSDGIENIKGLKLEERASNLYTDFTTVVGTYFGIAKDQIVHFYDSQ</sequence>
<comment type="subcellular location">
    <subcellularLocation>
        <location evidence="1 14">Secreted</location>
    </subcellularLocation>
</comment>
<dbReference type="InterPro" id="IPR023121">
    <property type="entry name" value="ApoC-II_dom_sf"/>
</dbReference>
<dbReference type="GO" id="GO:0043274">
    <property type="term" value="F:phospholipase binding"/>
    <property type="evidence" value="ECO:0007669"/>
    <property type="project" value="TreeGrafter"/>
</dbReference>
<feature type="signal peptide" evidence="15">
    <location>
        <begin position="1"/>
        <end position="20"/>
    </location>
</feature>
<name>A0A3B5AV89_9TELE</name>
<evidence type="ECO:0000256" key="3">
    <source>
        <dbReference type="ARBA" id="ARBA00013947"/>
    </source>
</evidence>
<dbReference type="STRING" id="144197.ENSSPAP00000017432"/>
<comment type="similarity">
    <text evidence="2 14">Belongs to the apolipoprotein C2 family.</text>
</comment>
<evidence type="ECO:0000256" key="7">
    <source>
        <dbReference type="ARBA" id="ARBA00022710"/>
    </source>
</evidence>
<keyword evidence="8 14" id="KW-0345">HDL</keyword>
<dbReference type="GO" id="GO:0016004">
    <property type="term" value="F:phospholipase activator activity"/>
    <property type="evidence" value="ECO:0007669"/>
    <property type="project" value="TreeGrafter"/>
</dbReference>
<dbReference type="GO" id="GO:0034361">
    <property type="term" value="C:very-low-density lipoprotein particle"/>
    <property type="evidence" value="ECO:0007669"/>
    <property type="project" value="UniProtKB-UniRule"/>
</dbReference>
<keyword evidence="9 14" id="KW-0442">Lipid degradation</keyword>
<dbReference type="GO" id="GO:0060697">
    <property type="term" value="P:positive regulation of phospholipid catabolic process"/>
    <property type="evidence" value="ECO:0007669"/>
    <property type="project" value="TreeGrafter"/>
</dbReference>
<keyword evidence="12 14" id="KW-0850">VLDL</keyword>
<dbReference type="PANTHER" id="PTHR16566">
    <property type="entry name" value="APOLIPOPROTEIN C-II"/>
    <property type="match status" value="1"/>
</dbReference>
<protein>
    <recommendedName>
        <fullName evidence="3 14">Apolipoprotein C-II</fullName>
        <shortName evidence="14">Apo-CII</shortName>
        <shortName evidence="14">ApoC-II</shortName>
    </recommendedName>
    <alternativeName>
        <fullName evidence="13 14">Apolipoprotein C2</fullName>
    </alternativeName>
</protein>
<evidence type="ECO:0000256" key="12">
    <source>
        <dbReference type="ARBA" id="ARBA00023313"/>
    </source>
</evidence>
<dbReference type="Gene3D" id="1.10.1440.10">
    <property type="entry name" value="Apolipoprotein C-II"/>
    <property type="match status" value="1"/>
</dbReference>
<dbReference type="Pfam" id="PF05355">
    <property type="entry name" value="Apo-CII"/>
    <property type="match status" value="1"/>
</dbReference>
<keyword evidence="11 14" id="KW-0443">Lipid metabolism</keyword>
<evidence type="ECO:0000256" key="5">
    <source>
        <dbReference type="ARBA" id="ARBA00022513"/>
    </source>
</evidence>
<dbReference type="GO" id="GO:0016042">
    <property type="term" value="P:lipid catabolic process"/>
    <property type="evidence" value="ECO:0007669"/>
    <property type="project" value="UniProtKB-UniRule"/>
</dbReference>
<organism evidence="16">
    <name type="scientific">Stegastes partitus</name>
    <name type="common">bicolor damselfish</name>
    <dbReference type="NCBI Taxonomy" id="144197"/>
    <lineage>
        <taxon>Eukaryota</taxon>
        <taxon>Metazoa</taxon>
        <taxon>Chordata</taxon>
        <taxon>Craniata</taxon>
        <taxon>Vertebrata</taxon>
        <taxon>Euteleostomi</taxon>
        <taxon>Actinopterygii</taxon>
        <taxon>Neopterygii</taxon>
        <taxon>Teleostei</taxon>
        <taxon>Neoteleostei</taxon>
        <taxon>Acanthomorphata</taxon>
        <taxon>Ovalentaria</taxon>
        <taxon>Pomacentridae</taxon>
        <taxon>Stegastes</taxon>
    </lineage>
</organism>
<evidence type="ECO:0000256" key="10">
    <source>
        <dbReference type="ARBA" id="ARBA00023055"/>
    </source>
</evidence>
<dbReference type="GO" id="GO:0006869">
    <property type="term" value="P:lipid transport"/>
    <property type="evidence" value="ECO:0007669"/>
    <property type="project" value="UniProtKB-UniRule"/>
</dbReference>
<dbReference type="GO" id="GO:0034364">
    <property type="term" value="C:high-density lipoprotein particle"/>
    <property type="evidence" value="ECO:0007669"/>
    <property type="project" value="UniProtKB-KW"/>
</dbReference>
<evidence type="ECO:0000256" key="14">
    <source>
        <dbReference type="RuleBase" id="RU368054"/>
    </source>
</evidence>
<keyword evidence="10 14" id="KW-0445">Lipid transport</keyword>
<keyword evidence="4 14" id="KW-0813">Transport</keyword>
<evidence type="ECO:0000256" key="1">
    <source>
        <dbReference type="ARBA" id="ARBA00004613"/>
    </source>
</evidence>
<dbReference type="GeneTree" id="ENSGT00940000172196"/>
<evidence type="ECO:0000256" key="11">
    <source>
        <dbReference type="ARBA" id="ARBA00023098"/>
    </source>
</evidence>
<comment type="function">
    <text evidence="14">Component of chylomicrons, very low-density lipoproteins (VLDL), low-density lipoproteins (LDL), and high-density lipoproteins (HDL) in plasma. Plays an important role in lipoprotein metabolism as an activator of lipoprotein lipase.</text>
</comment>
<feature type="chain" id="PRO_5017200531" description="Apolipoprotein C-II" evidence="15">
    <location>
        <begin position="21"/>
        <end position="97"/>
    </location>
</feature>